<evidence type="ECO:0000313" key="2">
    <source>
        <dbReference type="Proteomes" id="UP000255326"/>
    </source>
</evidence>
<dbReference type="Proteomes" id="UP000255326">
    <property type="component" value="Unassembled WGS sequence"/>
</dbReference>
<dbReference type="OrthoDB" id="1683573at2"/>
<reference evidence="1 2" key="1">
    <citation type="submission" date="2018-07" db="EMBL/GenBank/DDBJ databases">
        <title>Genomic Encyclopedia of Type Strains, Phase IV (KMG-IV): sequencing the most valuable type-strain genomes for metagenomic binning, comparative biology and taxonomic classification.</title>
        <authorList>
            <person name="Goeker M."/>
        </authorList>
    </citation>
    <scope>NUCLEOTIDE SEQUENCE [LARGE SCALE GENOMIC DNA]</scope>
    <source>
        <strain evidence="1 2">DSM 25281</strain>
    </source>
</reference>
<dbReference type="InterPro" id="IPR025619">
    <property type="entry name" value="YlzJ"/>
</dbReference>
<comment type="caution">
    <text evidence="1">The sequence shown here is derived from an EMBL/GenBank/DDBJ whole genome shotgun (WGS) entry which is preliminary data.</text>
</comment>
<keyword evidence="2" id="KW-1185">Reference proteome</keyword>
<dbReference type="AlphaFoldDB" id="A0A370GUN3"/>
<dbReference type="Pfam" id="PF14035">
    <property type="entry name" value="YlzJ"/>
    <property type="match status" value="1"/>
</dbReference>
<dbReference type="EMBL" id="QQAY01000001">
    <property type="protein sequence ID" value="RDI47397.1"/>
    <property type="molecule type" value="Genomic_DNA"/>
</dbReference>
<proteinExistence type="predicted"/>
<name>A0A370GUN3_9BACI</name>
<protein>
    <submittedName>
        <fullName evidence="1">YlzJ-like protein</fullName>
    </submittedName>
</protein>
<accession>A0A370GUN3</accession>
<gene>
    <name evidence="1" type="ORF">DFR59_10152</name>
</gene>
<organism evidence="1 2">
    <name type="scientific">Falsibacillus pallidus</name>
    <dbReference type="NCBI Taxonomy" id="493781"/>
    <lineage>
        <taxon>Bacteria</taxon>
        <taxon>Bacillati</taxon>
        <taxon>Bacillota</taxon>
        <taxon>Bacilli</taxon>
        <taxon>Bacillales</taxon>
        <taxon>Bacillaceae</taxon>
        <taxon>Falsibacillus</taxon>
    </lineage>
</organism>
<sequence length="69" mass="7988">MILYTSMPQELIFPPGENTFDSTKMITWNGIPLMVQKCDQGYRVMRIMSSDPSHYLTPECEPGQYINNQ</sequence>
<dbReference type="RefSeq" id="WP_114743621.1">
    <property type="nucleotide sequence ID" value="NZ_QQAY01000001.1"/>
</dbReference>
<evidence type="ECO:0000313" key="1">
    <source>
        <dbReference type="EMBL" id="RDI47397.1"/>
    </source>
</evidence>